<accession>A0AAW5HEI1</accession>
<dbReference type="NCBIfam" id="NF041559">
    <property type="entry name" value="BTH_I2691_fam"/>
    <property type="match status" value="1"/>
</dbReference>
<gene>
    <name evidence="2" type="ORF">M8C81_00205</name>
</gene>
<evidence type="ECO:0000313" key="2">
    <source>
        <dbReference type="EMBL" id="MCO1619022.1"/>
    </source>
</evidence>
<dbReference type="RefSeq" id="WP_289711589.1">
    <property type="nucleotide sequence ID" value="NZ_JAMHFX010000021.1"/>
</dbReference>
<sequence length="261" mass="29009">ASVSRATSGPACSARVPILPVRYAIVPRTADAPACRYADAGFNLEQGFAPLQHSAYTLRAMLPGYVYVFMKGPQGEKLVIHEHVGAGLYKELRYQGLEDYHRRERYLSGQSMGWVWADTCQDSAKEVWIGYSPHLWTNAITARITGSAALRKRHMRQLDMAELVSGNQVPSTQPHVLPVSALQTWVEDFKPTERRMPLTWSSDPITETLPIGNLTAIARHYPWTQPKVPVVVALADAEGMALDLSLSVSAYQHQLRDLMPA</sequence>
<comment type="caution">
    <text evidence="2">The sequence shown here is derived from an EMBL/GenBank/DDBJ whole genome shotgun (WGS) entry which is preliminary data.</text>
</comment>
<feature type="non-terminal residue" evidence="2">
    <location>
        <position position="1"/>
    </location>
</feature>
<reference evidence="2" key="1">
    <citation type="submission" date="2022-05" db="EMBL/GenBank/DDBJ databases">
        <authorList>
            <person name="Yi M."/>
        </authorList>
    </citation>
    <scope>NUCLEOTIDE SEQUENCE</scope>
    <source>
        <strain evidence="2">DS2</strain>
    </source>
</reference>
<dbReference type="InterPro" id="IPR046864">
    <property type="entry name" value="VasX_N"/>
</dbReference>
<organism evidence="2 3">
    <name type="scientific">Pseudomonas putida</name>
    <name type="common">Arthrobacter siderocapsulatus</name>
    <dbReference type="NCBI Taxonomy" id="303"/>
    <lineage>
        <taxon>Bacteria</taxon>
        <taxon>Pseudomonadati</taxon>
        <taxon>Pseudomonadota</taxon>
        <taxon>Gammaproteobacteria</taxon>
        <taxon>Pseudomonadales</taxon>
        <taxon>Pseudomonadaceae</taxon>
        <taxon>Pseudomonas</taxon>
    </lineage>
</organism>
<feature type="non-terminal residue" evidence="2">
    <location>
        <position position="261"/>
    </location>
</feature>
<reference evidence="2" key="2">
    <citation type="submission" date="2023-08" db="EMBL/GenBank/DDBJ databases">
        <title>Isolation, Identification, Denitrification Characteristics of A Highly Efficient Aerobic Denitrifying Bacterial Strain DS2.</title>
        <authorList>
            <person name="Wang H."/>
        </authorList>
    </citation>
    <scope>NUCLEOTIDE SEQUENCE</scope>
    <source>
        <strain evidence="2">DS2</strain>
    </source>
</reference>
<dbReference type="Proteomes" id="UP001202943">
    <property type="component" value="Unassembled WGS sequence"/>
</dbReference>
<dbReference type="CDD" id="cd20706">
    <property type="entry name" value="MIX_II"/>
    <property type="match status" value="1"/>
</dbReference>
<feature type="domain" description="Toxin VasX N-terminal region" evidence="1">
    <location>
        <begin position="10"/>
        <end position="162"/>
    </location>
</feature>
<protein>
    <recommendedName>
        <fullName evidence="1">Toxin VasX N-terminal region domain-containing protein</fullName>
    </recommendedName>
</protein>
<dbReference type="InterPro" id="IPR048126">
    <property type="entry name" value="Toxin_VasX"/>
</dbReference>
<evidence type="ECO:0000259" key="1">
    <source>
        <dbReference type="Pfam" id="PF20249"/>
    </source>
</evidence>
<dbReference type="EMBL" id="JAMHFX010000021">
    <property type="protein sequence ID" value="MCO1619022.1"/>
    <property type="molecule type" value="Genomic_DNA"/>
</dbReference>
<dbReference type="AlphaFoldDB" id="A0AAW5HEI1"/>
<proteinExistence type="predicted"/>
<dbReference type="Pfam" id="PF20249">
    <property type="entry name" value="VasX_N"/>
    <property type="match status" value="1"/>
</dbReference>
<evidence type="ECO:0000313" key="3">
    <source>
        <dbReference type="Proteomes" id="UP001202943"/>
    </source>
</evidence>
<name>A0AAW5HEI1_PSEPU</name>